<evidence type="ECO:0000313" key="5">
    <source>
        <dbReference type="Proteomes" id="UP001519460"/>
    </source>
</evidence>
<evidence type="ECO:0000256" key="3">
    <source>
        <dbReference type="PROSITE-ProRule" id="PRU00023"/>
    </source>
</evidence>
<sequence length="342" mass="38288">MRHHPAANPGMAKGNKITLSEEFLQSSVARCIIQQNSQLALLSLSQGENPHIRCSLTGRSLPHLISMEASPMTEVRYVPLVYVLSNAGVDLDKPDNDGTTPLQLAIRCGLLEIMTALLKCGAEVQGDEEELAERHGGLFFSEFTFKVNVLVKSWCRVNVSRHGQTLIEYAKRHATDPKLIKHLVDNEASIEFAHATIAGDAERMKYLKCNGAVDFATKDYSHKENFFQPFSPLTLYGAALKYGHKHLLDMLRDARDVGKDEENVETEGMKPSGQWGDPGRKFYVMFIECVSQWRSRRKGCQSPDMQLKPQLTESGRLHTDNLVVYLKWTASDAVEQVVINAD</sequence>
<dbReference type="Gene3D" id="1.25.40.20">
    <property type="entry name" value="Ankyrin repeat-containing domain"/>
    <property type="match status" value="1"/>
</dbReference>
<proteinExistence type="predicted"/>
<evidence type="ECO:0000313" key="4">
    <source>
        <dbReference type="EMBL" id="KAK7494322.1"/>
    </source>
</evidence>
<dbReference type="InterPro" id="IPR002110">
    <property type="entry name" value="Ankyrin_rpt"/>
</dbReference>
<reference evidence="4 5" key="1">
    <citation type="journal article" date="2023" name="Sci. Data">
        <title>Genome assembly of the Korean intertidal mud-creeper Batillaria attramentaria.</title>
        <authorList>
            <person name="Patra A.K."/>
            <person name="Ho P.T."/>
            <person name="Jun S."/>
            <person name="Lee S.J."/>
            <person name="Kim Y."/>
            <person name="Won Y.J."/>
        </authorList>
    </citation>
    <scope>NUCLEOTIDE SEQUENCE [LARGE SCALE GENOMIC DNA]</scope>
    <source>
        <strain evidence="4">Wonlab-2016</strain>
    </source>
</reference>
<comment type="caution">
    <text evidence="4">The sequence shown here is derived from an EMBL/GenBank/DDBJ whole genome shotgun (WGS) entry which is preliminary data.</text>
</comment>
<evidence type="ECO:0000256" key="1">
    <source>
        <dbReference type="ARBA" id="ARBA00022737"/>
    </source>
</evidence>
<gene>
    <name evidence="4" type="ORF">BaRGS_00014425</name>
</gene>
<feature type="repeat" description="ANK" evidence="3">
    <location>
        <begin position="97"/>
        <end position="129"/>
    </location>
</feature>
<name>A0ABD0L5I1_9CAEN</name>
<protein>
    <submittedName>
        <fullName evidence="4">Uncharacterized protein</fullName>
    </submittedName>
</protein>
<dbReference type="Proteomes" id="UP001519460">
    <property type="component" value="Unassembled WGS sequence"/>
</dbReference>
<keyword evidence="5" id="KW-1185">Reference proteome</keyword>
<dbReference type="EMBL" id="JACVVK020000084">
    <property type="protein sequence ID" value="KAK7494322.1"/>
    <property type="molecule type" value="Genomic_DNA"/>
</dbReference>
<dbReference type="PANTHER" id="PTHR24201:SF2">
    <property type="entry name" value="ANKYRIN REPEAT DOMAIN-CONTAINING PROTEIN 42"/>
    <property type="match status" value="1"/>
</dbReference>
<dbReference type="PROSITE" id="PS50088">
    <property type="entry name" value="ANK_REPEAT"/>
    <property type="match status" value="1"/>
</dbReference>
<organism evidence="4 5">
    <name type="scientific">Batillaria attramentaria</name>
    <dbReference type="NCBI Taxonomy" id="370345"/>
    <lineage>
        <taxon>Eukaryota</taxon>
        <taxon>Metazoa</taxon>
        <taxon>Spiralia</taxon>
        <taxon>Lophotrochozoa</taxon>
        <taxon>Mollusca</taxon>
        <taxon>Gastropoda</taxon>
        <taxon>Caenogastropoda</taxon>
        <taxon>Sorbeoconcha</taxon>
        <taxon>Cerithioidea</taxon>
        <taxon>Batillariidae</taxon>
        <taxon>Batillaria</taxon>
    </lineage>
</organism>
<keyword evidence="2 3" id="KW-0040">ANK repeat</keyword>
<dbReference type="InterPro" id="IPR050776">
    <property type="entry name" value="Ank_Repeat/CDKN_Inhibitor"/>
</dbReference>
<dbReference type="PROSITE" id="PS50297">
    <property type="entry name" value="ANK_REP_REGION"/>
    <property type="match status" value="1"/>
</dbReference>
<dbReference type="SUPFAM" id="SSF48403">
    <property type="entry name" value="Ankyrin repeat"/>
    <property type="match status" value="1"/>
</dbReference>
<evidence type="ECO:0000256" key="2">
    <source>
        <dbReference type="ARBA" id="ARBA00023043"/>
    </source>
</evidence>
<dbReference type="SMART" id="SM00248">
    <property type="entry name" value="ANK"/>
    <property type="match status" value="2"/>
</dbReference>
<dbReference type="PANTHER" id="PTHR24201">
    <property type="entry name" value="ANK_REP_REGION DOMAIN-CONTAINING PROTEIN"/>
    <property type="match status" value="1"/>
</dbReference>
<dbReference type="AlphaFoldDB" id="A0ABD0L5I1"/>
<accession>A0ABD0L5I1</accession>
<dbReference type="InterPro" id="IPR036770">
    <property type="entry name" value="Ankyrin_rpt-contain_sf"/>
</dbReference>
<dbReference type="Pfam" id="PF00023">
    <property type="entry name" value="Ank"/>
    <property type="match status" value="1"/>
</dbReference>
<keyword evidence="1" id="KW-0677">Repeat</keyword>